<keyword evidence="3" id="KW-1185">Reference proteome</keyword>
<gene>
    <name evidence="2" type="ORF">BV898_17194</name>
</gene>
<feature type="compositionally biased region" description="Polar residues" evidence="1">
    <location>
        <begin position="86"/>
        <end position="95"/>
    </location>
</feature>
<dbReference type="Proteomes" id="UP000192578">
    <property type="component" value="Unassembled WGS sequence"/>
</dbReference>
<feature type="compositionally biased region" description="Low complexity" evidence="1">
    <location>
        <begin position="128"/>
        <end position="143"/>
    </location>
</feature>
<accession>A0A9X6NLV4</accession>
<comment type="caution">
    <text evidence="2">The sequence shown here is derived from an EMBL/GenBank/DDBJ whole genome shotgun (WGS) entry which is preliminary data.</text>
</comment>
<protein>
    <submittedName>
        <fullName evidence="2">Uncharacterized protein</fullName>
    </submittedName>
</protein>
<sequence>MVYVSALVYWFLDKKPSTSATPFANLRKWSVIEMDVGEDVICEGLWTEKSSQKWIPCVVLRLDTGKMGPTPSFVKDLNGKGGKNDQPASKSTNQRTFTACSKAALKLTNQSTAAAKSSRAPASTQGISSTSTSLDDETTSTSSAPSKRTQLEPSGIEYLMEELRKNKTDTEQNTQLKSKFDHQVKKYMALESEITKKRKRTEEDMQILSAMNREKRDCYAIKAGMLELFSEDDLVYGVLSKQGLRNSAIARKQLDEEKLGKIEEIMKDWSAFRGKPELSQEKFRDKVGTILETAKRQFKKAPHSDNEDEEGAGDGGGDGVEDLFQ</sequence>
<evidence type="ECO:0000256" key="1">
    <source>
        <dbReference type="SAM" id="MobiDB-lite"/>
    </source>
</evidence>
<organism evidence="2 3">
    <name type="scientific">Hypsibius exemplaris</name>
    <name type="common">Freshwater tardigrade</name>
    <dbReference type="NCBI Taxonomy" id="2072580"/>
    <lineage>
        <taxon>Eukaryota</taxon>
        <taxon>Metazoa</taxon>
        <taxon>Ecdysozoa</taxon>
        <taxon>Tardigrada</taxon>
        <taxon>Eutardigrada</taxon>
        <taxon>Parachela</taxon>
        <taxon>Hypsibioidea</taxon>
        <taxon>Hypsibiidae</taxon>
        <taxon>Hypsibius</taxon>
    </lineage>
</organism>
<dbReference type="OrthoDB" id="10660471at2759"/>
<feature type="region of interest" description="Disordered" evidence="1">
    <location>
        <begin position="112"/>
        <end position="153"/>
    </location>
</feature>
<evidence type="ECO:0000313" key="2">
    <source>
        <dbReference type="EMBL" id="OWA52751.1"/>
    </source>
</evidence>
<feature type="compositionally biased region" description="Polar residues" evidence="1">
    <location>
        <begin position="112"/>
        <end position="127"/>
    </location>
</feature>
<proteinExistence type="predicted"/>
<reference evidence="3" key="1">
    <citation type="submission" date="2017-01" db="EMBL/GenBank/DDBJ databases">
        <title>Comparative genomics of anhydrobiosis in the tardigrade Hypsibius dujardini.</title>
        <authorList>
            <person name="Yoshida Y."/>
            <person name="Koutsovoulos G."/>
            <person name="Laetsch D."/>
            <person name="Stevens L."/>
            <person name="Kumar S."/>
            <person name="Horikawa D."/>
            <person name="Ishino K."/>
            <person name="Komine S."/>
            <person name="Tomita M."/>
            <person name="Blaxter M."/>
            <person name="Arakawa K."/>
        </authorList>
    </citation>
    <scope>NUCLEOTIDE SEQUENCE [LARGE SCALE GENOMIC DNA]</scope>
    <source>
        <strain evidence="3">Z151</strain>
    </source>
</reference>
<feature type="region of interest" description="Disordered" evidence="1">
    <location>
        <begin position="294"/>
        <end position="325"/>
    </location>
</feature>
<dbReference type="EMBL" id="MTYJ01000284">
    <property type="protein sequence ID" value="OWA52751.1"/>
    <property type="molecule type" value="Genomic_DNA"/>
</dbReference>
<dbReference type="AlphaFoldDB" id="A0A9X6NLV4"/>
<name>A0A9X6NLV4_HYPEX</name>
<feature type="region of interest" description="Disordered" evidence="1">
    <location>
        <begin position="70"/>
        <end position="95"/>
    </location>
</feature>
<evidence type="ECO:0000313" key="3">
    <source>
        <dbReference type="Proteomes" id="UP000192578"/>
    </source>
</evidence>